<dbReference type="AlphaFoldDB" id="E6QE55"/>
<dbReference type="EMBL" id="CABP01000119">
    <property type="protein sequence ID" value="CBI05483.1"/>
    <property type="molecule type" value="Genomic_DNA"/>
</dbReference>
<name>E6QE55_9ZZZZ</name>
<protein>
    <submittedName>
        <fullName evidence="1">Putative exonuclease, RdgC</fullName>
    </submittedName>
</protein>
<comment type="caution">
    <text evidence="1">The sequence shown here is derived from an EMBL/GenBank/DDBJ whole genome shotgun (WGS) entry which is preliminary data.</text>
</comment>
<evidence type="ECO:0000313" key="1">
    <source>
        <dbReference type="EMBL" id="CBI05483.1"/>
    </source>
</evidence>
<keyword evidence="1" id="KW-0540">Nuclease</keyword>
<proteinExistence type="predicted"/>
<accession>E6QE55</accession>
<sequence>MDRGKKHLIVGNDKRKLHTLWITSSPVAAGPWSASEASP</sequence>
<keyword evidence="1" id="KW-0378">Hydrolase</keyword>
<keyword evidence="1" id="KW-0269">Exonuclease</keyword>
<reference evidence="1" key="1">
    <citation type="submission" date="2009-10" db="EMBL/GenBank/DDBJ databases">
        <title>Diversity of trophic interactions inside an arsenic-rich microbial ecosystem.</title>
        <authorList>
            <person name="Bertin P.N."/>
            <person name="Heinrich-Salmeron A."/>
            <person name="Pelletier E."/>
            <person name="Goulhen-Chollet F."/>
            <person name="Arsene-Ploetze F."/>
            <person name="Gallien S."/>
            <person name="Calteau A."/>
            <person name="Vallenet D."/>
            <person name="Casiot C."/>
            <person name="Chane-Woon-Ming B."/>
            <person name="Giloteaux L."/>
            <person name="Barakat M."/>
            <person name="Bonnefoy V."/>
            <person name="Bruneel O."/>
            <person name="Chandler M."/>
            <person name="Cleiss J."/>
            <person name="Duran R."/>
            <person name="Elbaz-Poulichet F."/>
            <person name="Fonknechten N."/>
            <person name="Lauga B."/>
            <person name="Mornico D."/>
            <person name="Ortet P."/>
            <person name="Schaeffer C."/>
            <person name="Siguier P."/>
            <person name="Alexander Thil Smith A."/>
            <person name="Van Dorsselaer A."/>
            <person name="Weissenbach J."/>
            <person name="Medigue C."/>
            <person name="Le Paslier D."/>
        </authorList>
    </citation>
    <scope>NUCLEOTIDE SEQUENCE</scope>
</reference>
<gene>
    <name evidence="1" type="ORF">CARN5_1016</name>
</gene>
<organism evidence="1">
    <name type="scientific">mine drainage metagenome</name>
    <dbReference type="NCBI Taxonomy" id="410659"/>
    <lineage>
        <taxon>unclassified sequences</taxon>
        <taxon>metagenomes</taxon>
        <taxon>ecological metagenomes</taxon>
    </lineage>
</organism>
<dbReference type="GO" id="GO:0004527">
    <property type="term" value="F:exonuclease activity"/>
    <property type="evidence" value="ECO:0007669"/>
    <property type="project" value="UniProtKB-KW"/>
</dbReference>